<feature type="signal peptide" evidence="1">
    <location>
        <begin position="1"/>
        <end position="25"/>
    </location>
</feature>
<feature type="chain" id="PRO_5040775698" evidence="1">
    <location>
        <begin position="26"/>
        <end position="81"/>
    </location>
</feature>
<gene>
    <name evidence="2" type="ORF">Plil01_000011500</name>
</gene>
<protein>
    <submittedName>
        <fullName evidence="2">Unnamed protein product</fullName>
    </submittedName>
</protein>
<name>A0A9W6WLQ0_9STRA</name>
<comment type="caution">
    <text evidence="2">The sequence shown here is derived from an EMBL/GenBank/DDBJ whole genome shotgun (WGS) entry which is preliminary data.</text>
</comment>
<dbReference type="OrthoDB" id="123933at2759"/>
<keyword evidence="3" id="KW-1185">Reference proteome</keyword>
<keyword evidence="1" id="KW-0732">Signal</keyword>
<sequence>MAYGLTAATAFVHVLVLLTTEYAVGHCFDSDANGTFAAAQQRGAALMERIWQDIDQFEPEQLLLGVGASKVCVMSLLLSKQ</sequence>
<dbReference type="Proteomes" id="UP001165083">
    <property type="component" value="Unassembled WGS sequence"/>
</dbReference>
<evidence type="ECO:0000256" key="1">
    <source>
        <dbReference type="SAM" id="SignalP"/>
    </source>
</evidence>
<evidence type="ECO:0000313" key="3">
    <source>
        <dbReference type="Proteomes" id="UP001165083"/>
    </source>
</evidence>
<dbReference type="EMBL" id="BSXW01000007">
    <property type="protein sequence ID" value="GMF09192.1"/>
    <property type="molecule type" value="Genomic_DNA"/>
</dbReference>
<accession>A0A9W6WLQ0</accession>
<proteinExistence type="predicted"/>
<dbReference type="AlphaFoldDB" id="A0A9W6WLQ0"/>
<organism evidence="2 3">
    <name type="scientific">Phytophthora lilii</name>
    <dbReference type="NCBI Taxonomy" id="2077276"/>
    <lineage>
        <taxon>Eukaryota</taxon>
        <taxon>Sar</taxon>
        <taxon>Stramenopiles</taxon>
        <taxon>Oomycota</taxon>
        <taxon>Peronosporomycetes</taxon>
        <taxon>Peronosporales</taxon>
        <taxon>Peronosporaceae</taxon>
        <taxon>Phytophthora</taxon>
    </lineage>
</organism>
<evidence type="ECO:0000313" key="2">
    <source>
        <dbReference type="EMBL" id="GMF09192.1"/>
    </source>
</evidence>
<reference evidence="2" key="1">
    <citation type="submission" date="2023-04" db="EMBL/GenBank/DDBJ databases">
        <title>Phytophthora lilii NBRC 32176.</title>
        <authorList>
            <person name="Ichikawa N."/>
            <person name="Sato H."/>
            <person name="Tonouchi N."/>
        </authorList>
    </citation>
    <scope>NUCLEOTIDE SEQUENCE</scope>
    <source>
        <strain evidence="2">NBRC 32176</strain>
    </source>
</reference>